<feature type="binding site" evidence="5">
    <location>
        <position position="154"/>
    </location>
    <ligand>
        <name>substrate</name>
    </ligand>
</feature>
<dbReference type="InterPro" id="IPR011079">
    <property type="entry name" value="Ala_racemase_C"/>
</dbReference>
<feature type="active site" description="Proton acceptor; specific for D-alanine" evidence="5">
    <location>
        <position position="57"/>
    </location>
</feature>
<dbReference type="InterPro" id="IPR029066">
    <property type="entry name" value="PLP-binding_barrel"/>
</dbReference>
<gene>
    <name evidence="8" type="primary">alr</name>
    <name evidence="8" type="ORF">ACFFFR_05880</name>
</gene>
<comment type="similarity">
    <text evidence="5">Belongs to the alanine racemase family.</text>
</comment>
<dbReference type="SUPFAM" id="SSF51419">
    <property type="entry name" value="PLP-binding barrel"/>
    <property type="match status" value="1"/>
</dbReference>
<reference evidence="8 9" key="1">
    <citation type="submission" date="2024-09" db="EMBL/GenBank/DDBJ databases">
        <authorList>
            <person name="Sun Q."/>
            <person name="Mori K."/>
        </authorList>
    </citation>
    <scope>NUCLEOTIDE SEQUENCE [LARGE SCALE GENOMIC DNA]</scope>
    <source>
        <strain evidence="8 9">NCAIM B.02604</strain>
    </source>
</reference>
<evidence type="ECO:0000256" key="5">
    <source>
        <dbReference type="HAMAP-Rule" id="MF_01201"/>
    </source>
</evidence>
<dbReference type="Pfam" id="PF01168">
    <property type="entry name" value="Ala_racemase_N"/>
    <property type="match status" value="1"/>
</dbReference>
<evidence type="ECO:0000256" key="6">
    <source>
        <dbReference type="SAM" id="MobiDB-lite"/>
    </source>
</evidence>
<dbReference type="HAMAP" id="MF_01201">
    <property type="entry name" value="Ala_racemase"/>
    <property type="match status" value="1"/>
</dbReference>
<evidence type="ECO:0000256" key="2">
    <source>
        <dbReference type="ARBA" id="ARBA00022898"/>
    </source>
</evidence>
<dbReference type="InterPro" id="IPR001608">
    <property type="entry name" value="Ala_racemase_N"/>
</dbReference>
<feature type="modified residue" description="N6-(pyridoxal phosphate)lysine" evidence="5">
    <location>
        <position position="57"/>
    </location>
</feature>
<evidence type="ECO:0000313" key="8">
    <source>
        <dbReference type="EMBL" id="MFC0581911.1"/>
    </source>
</evidence>
<comment type="catalytic activity">
    <reaction evidence="5">
        <text>L-alanine = D-alanine</text>
        <dbReference type="Rhea" id="RHEA:20249"/>
        <dbReference type="ChEBI" id="CHEBI:57416"/>
        <dbReference type="ChEBI" id="CHEBI:57972"/>
        <dbReference type="EC" id="5.1.1.1"/>
    </reaction>
</comment>
<feature type="domain" description="Alanine racemase C-terminal" evidence="7">
    <location>
        <begin position="266"/>
        <end position="395"/>
    </location>
</feature>
<feature type="compositionally biased region" description="Polar residues" evidence="6">
    <location>
        <begin position="1"/>
        <end position="14"/>
    </location>
</feature>
<protein>
    <recommendedName>
        <fullName evidence="5">Alanine racemase</fullName>
        <ecNumber evidence="5">5.1.1.1</ecNumber>
    </recommendedName>
</protein>
<dbReference type="EC" id="5.1.1.1" evidence="5"/>
<feature type="binding site" evidence="5">
    <location>
        <position position="334"/>
    </location>
    <ligand>
        <name>substrate</name>
    </ligand>
</feature>
<dbReference type="InterPro" id="IPR020622">
    <property type="entry name" value="Ala_racemase_pyridoxalP-BS"/>
</dbReference>
<keyword evidence="2 5" id="KW-0663">Pyridoxal phosphate</keyword>
<dbReference type="NCBIfam" id="TIGR00150">
    <property type="entry name" value="T6A_YjeE"/>
    <property type="match status" value="1"/>
</dbReference>
<comment type="cofactor">
    <cofactor evidence="1 5">
        <name>pyridoxal 5'-phosphate</name>
        <dbReference type="ChEBI" id="CHEBI:597326"/>
    </cofactor>
</comment>
<keyword evidence="9" id="KW-1185">Reference proteome</keyword>
<evidence type="ECO:0000256" key="1">
    <source>
        <dbReference type="ARBA" id="ARBA00001933"/>
    </source>
</evidence>
<comment type="function">
    <text evidence="5">Catalyzes the interconversion of L-alanine and D-alanine. May also act on other amino acids.</text>
</comment>
<comment type="caution">
    <text evidence="8">The sequence shown here is derived from an EMBL/GenBank/DDBJ whole genome shotgun (WGS) entry which is preliminary data.</text>
</comment>
<dbReference type="InterPro" id="IPR003442">
    <property type="entry name" value="T6A_TsaE"/>
</dbReference>
<comment type="pathway">
    <text evidence="5">Amino-acid biosynthesis; D-alanine biosynthesis; D-alanine from L-alanine: step 1/1.</text>
</comment>
<proteinExistence type="inferred from homology"/>
<dbReference type="NCBIfam" id="TIGR00492">
    <property type="entry name" value="alr"/>
    <property type="match status" value="1"/>
</dbReference>
<name>A0ABV6P9X0_9MICC</name>
<dbReference type="SUPFAM" id="SSF50621">
    <property type="entry name" value="Alanine racemase C-terminal domain-like"/>
    <property type="match status" value="1"/>
</dbReference>
<dbReference type="EMBL" id="JBHLUB010000027">
    <property type="protein sequence ID" value="MFC0581911.1"/>
    <property type="molecule type" value="Genomic_DNA"/>
</dbReference>
<dbReference type="Gene3D" id="3.20.20.10">
    <property type="entry name" value="Alanine racemase"/>
    <property type="match status" value="1"/>
</dbReference>
<dbReference type="RefSeq" id="WP_377458675.1">
    <property type="nucleotide sequence ID" value="NZ_JBHLUB010000027.1"/>
</dbReference>
<dbReference type="PANTHER" id="PTHR30511:SF0">
    <property type="entry name" value="ALANINE RACEMASE, CATABOLIC-RELATED"/>
    <property type="match status" value="1"/>
</dbReference>
<evidence type="ECO:0000256" key="3">
    <source>
        <dbReference type="ARBA" id="ARBA00023235"/>
    </source>
</evidence>
<dbReference type="PANTHER" id="PTHR30511">
    <property type="entry name" value="ALANINE RACEMASE"/>
    <property type="match status" value="1"/>
</dbReference>
<organism evidence="8 9">
    <name type="scientific">Micrococcoides hystricis</name>
    <dbReference type="NCBI Taxonomy" id="1572761"/>
    <lineage>
        <taxon>Bacteria</taxon>
        <taxon>Bacillati</taxon>
        <taxon>Actinomycetota</taxon>
        <taxon>Actinomycetes</taxon>
        <taxon>Micrococcales</taxon>
        <taxon>Micrococcaceae</taxon>
        <taxon>Micrococcoides</taxon>
    </lineage>
</organism>
<evidence type="ECO:0000259" key="7">
    <source>
        <dbReference type="SMART" id="SM01005"/>
    </source>
</evidence>
<feature type="active site" description="Proton acceptor; specific for L-alanine" evidence="5">
    <location>
        <position position="287"/>
    </location>
</feature>
<accession>A0ABV6P9X0</accession>
<dbReference type="InterPro" id="IPR027417">
    <property type="entry name" value="P-loop_NTPase"/>
</dbReference>
<dbReference type="CDD" id="cd00430">
    <property type="entry name" value="PLPDE_III_AR"/>
    <property type="match status" value="1"/>
</dbReference>
<evidence type="ECO:0000256" key="4">
    <source>
        <dbReference type="ARBA" id="ARBA00024908"/>
    </source>
</evidence>
<dbReference type="InterPro" id="IPR009006">
    <property type="entry name" value="Ala_racemase/Decarboxylase_C"/>
</dbReference>
<dbReference type="InterPro" id="IPR000821">
    <property type="entry name" value="Ala_racemase"/>
</dbReference>
<dbReference type="SMART" id="SM01005">
    <property type="entry name" value="Ala_racemase_C"/>
    <property type="match status" value="1"/>
</dbReference>
<comment type="function">
    <text evidence="4">Required for the formation of a threonylcarbamoyl group on adenosine at position 37 (t(6)A37) in tRNAs that read codons beginning with adenine. Is involved in the transfer of the threonylcarbamoyl moiety of threonylcarbamoyl-AMP (TC-AMP) to the N6 group of A37, together with TsaD and TsaB. TsaE seems to play an indirect role in the t(6)A biosynthesis pathway, possibly in regulating the core enzymatic function of TsaD.</text>
</comment>
<feature type="region of interest" description="Disordered" evidence="6">
    <location>
        <begin position="1"/>
        <end position="24"/>
    </location>
</feature>
<dbReference type="GO" id="GO:0008784">
    <property type="term" value="F:alanine racemase activity"/>
    <property type="evidence" value="ECO:0007669"/>
    <property type="project" value="UniProtKB-EC"/>
</dbReference>
<dbReference type="Pfam" id="PF00842">
    <property type="entry name" value="Ala_racemase_C"/>
    <property type="match status" value="1"/>
</dbReference>
<dbReference type="Pfam" id="PF02367">
    <property type="entry name" value="TsaE"/>
    <property type="match status" value="1"/>
</dbReference>
<dbReference type="SUPFAM" id="SSF52540">
    <property type="entry name" value="P-loop containing nucleoside triphosphate hydrolases"/>
    <property type="match status" value="1"/>
</dbReference>
<dbReference type="PROSITE" id="PS00395">
    <property type="entry name" value="ALANINE_RACEMASE"/>
    <property type="match status" value="1"/>
</dbReference>
<keyword evidence="3 5" id="KW-0413">Isomerase</keyword>
<evidence type="ECO:0000313" key="9">
    <source>
        <dbReference type="Proteomes" id="UP001589862"/>
    </source>
</evidence>
<dbReference type="Proteomes" id="UP001589862">
    <property type="component" value="Unassembled WGS sequence"/>
</dbReference>
<sequence>MTAANSRPRASSTGAAIPQSAQSQPARSADIDLAAIRHNVATLAAHVAPAKTMVVVKADAYGHGALPVALAAQAAGAHIIGTAHLEEALALREAGLTGELVAWLHTPDAAFAEALAADIQIGVSGWELSRVISAAAAIGHPAQVHLKVDTGLGRNGCPLPDWPALLAEAAAAEAAGHIKVVGIFSHLAMSEELAHHCTPDQLATFEEALGYVREAGLNPTYRHIANTAAAIAWPEAKYDLVRVGLGTYGLSPFADKTPEDLGLIPAMTLRTRVANVKDVPVGTGVSYGWRYHTHDGSRLALIPMGYADGIPRPAVAGPVSIHGTTYNCVGTVAMDQFVLDLSQHPQAQATVNVGDEAILFGPPPAPSATAWADAAGTINYEIVTRISPRTPRRYRNAEFRLTLHTAEHTSAFAAALAGYLRPGDGIILSGELGAGKTTFTQGLATGLGIEAAITSPTFVLARHHENPTGPQLVHVDAYRLTDAQELYDIDLDRTVPDAITVVEWGQDKAEELFTSWLQIELIREVGGAADTTDFSDEDVDEPRQLIIRPHGPRFQTLTAIQELAQLVAAAATGGEEPQP</sequence>
<dbReference type="Gene3D" id="3.40.50.300">
    <property type="entry name" value="P-loop containing nucleotide triphosphate hydrolases"/>
    <property type="match status" value="1"/>
</dbReference>
<dbReference type="Gene3D" id="2.40.37.10">
    <property type="entry name" value="Lyase, Ornithine Decarboxylase, Chain A, domain 1"/>
    <property type="match status" value="1"/>
</dbReference>
<feature type="compositionally biased region" description="Low complexity" evidence="6">
    <location>
        <begin position="15"/>
        <end position="24"/>
    </location>
</feature>
<dbReference type="PRINTS" id="PR00992">
    <property type="entry name" value="ALARACEMASE"/>
</dbReference>